<reference evidence="4 6" key="1">
    <citation type="submission" date="2019-07" db="EMBL/GenBank/DDBJ databases">
        <title>Genome sequencing of Bacteroides fragilis.</title>
        <authorList>
            <person name="Galasyn E.V."/>
            <person name="Ruoff K.L."/>
            <person name="Price C.E."/>
            <person name="Valls R.A."/>
            <person name="O'Toole G.A."/>
        </authorList>
    </citation>
    <scope>NUCLEOTIDE SEQUENCE [LARGE SCALE GENOMIC DNA]</scope>
    <source>
        <strain evidence="4 6">AD135F_1B</strain>
    </source>
</reference>
<dbReference type="EC" id="2.7.13.3" evidence="2"/>
<comment type="catalytic activity">
    <reaction evidence="1">
        <text>ATP + protein L-histidine = ADP + protein N-phospho-L-histidine.</text>
        <dbReference type="EC" id="2.7.13.3"/>
    </reaction>
</comment>
<dbReference type="SUPFAM" id="SSF55874">
    <property type="entry name" value="ATPase domain of HSP90 chaperone/DNA topoisomerase II/histidine kinase"/>
    <property type="match status" value="1"/>
</dbReference>
<dbReference type="GO" id="GO:0004673">
    <property type="term" value="F:protein histidine kinase activity"/>
    <property type="evidence" value="ECO:0007669"/>
    <property type="project" value="UniProtKB-EC"/>
</dbReference>
<keyword evidence="5" id="KW-0418">Kinase</keyword>
<evidence type="ECO:0000259" key="3">
    <source>
        <dbReference type="PROSITE" id="PS50109"/>
    </source>
</evidence>
<evidence type="ECO:0000313" key="6">
    <source>
        <dbReference type="Proteomes" id="UP000315444"/>
    </source>
</evidence>
<feature type="domain" description="Histidine kinase" evidence="3">
    <location>
        <begin position="9"/>
        <end position="72"/>
    </location>
</feature>
<evidence type="ECO:0000256" key="2">
    <source>
        <dbReference type="ARBA" id="ARBA00012438"/>
    </source>
</evidence>
<dbReference type="InterPro" id="IPR036890">
    <property type="entry name" value="HATPase_C_sf"/>
</dbReference>
<dbReference type="PRINTS" id="PR00344">
    <property type="entry name" value="BCTRLSENSOR"/>
</dbReference>
<dbReference type="Gene3D" id="3.30.565.10">
    <property type="entry name" value="Histidine kinase-like ATPase, C-terminal domain"/>
    <property type="match status" value="1"/>
</dbReference>
<organism evidence="5 7">
    <name type="scientific">Bacteroides fragilis</name>
    <dbReference type="NCBI Taxonomy" id="817"/>
    <lineage>
        <taxon>Bacteria</taxon>
        <taxon>Pseudomonadati</taxon>
        <taxon>Bacteroidota</taxon>
        <taxon>Bacteroidia</taxon>
        <taxon>Bacteroidales</taxon>
        <taxon>Bacteroidaceae</taxon>
        <taxon>Bacteroides</taxon>
    </lineage>
</organism>
<evidence type="ECO:0000313" key="4">
    <source>
        <dbReference type="EMBL" id="TWV38387.1"/>
    </source>
</evidence>
<evidence type="ECO:0000313" key="5">
    <source>
        <dbReference type="EMBL" id="TWV45105.1"/>
    </source>
</evidence>
<dbReference type="EMBL" id="VOHV01000011">
    <property type="protein sequence ID" value="TWV38387.1"/>
    <property type="molecule type" value="Genomic_DNA"/>
</dbReference>
<dbReference type="PROSITE" id="PS50109">
    <property type="entry name" value="HIS_KIN"/>
    <property type="match status" value="1"/>
</dbReference>
<dbReference type="EMBL" id="VOHT01000012">
    <property type="protein sequence ID" value="TWV45105.1"/>
    <property type="molecule type" value="Genomic_DNA"/>
</dbReference>
<keyword evidence="5" id="KW-0808">Transferase</keyword>
<dbReference type="InterPro" id="IPR003594">
    <property type="entry name" value="HATPase_dom"/>
</dbReference>
<evidence type="ECO:0000256" key="1">
    <source>
        <dbReference type="ARBA" id="ARBA00000085"/>
    </source>
</evidence>
<comment type="caution">
    <text evidence="5">The sequence shown here is derived from an EMBL/GenBank/DDBJ whole genome shotgun (WGS) entry which is preliminary data.</text>
</comment>
<accession>A0AB38PL96</accession>
<reference evidence="5 7" key="2">
    <citation type="submission" date="2019-07" db="EMBL/GenBank/DDBJ databases">
        <title>Genome Sequencing of Bacteroides fragilis.</title>
        <authorList>
            <person name="Pinto K.M."/>
            <person name="Ruoff K.L."/>
            <person name="Price C.E."/>
            <person name="Valls R.A."/>
            <person name="O'Toole G.A."/>
        </authorList>
    </citation>
    <scope>NUCLEOTIDE SEQUENCE [LARGE SCALE GENOMIC DNA]</scope>
    <source>
        <strain evidence="5 7">AD135F_3B</strain>
    </source>
</reference>
<dbReference type="Proteomes" id="UP000315444">
    <property type="component" value="Unassembled WGS sequence"/>
</dbReference>
<proteinExistence type="predicted"/>
<protein>
    <recommendedName>
        <fullName evidence="2">histidine kinase</fullName>
        <ecNumber evidence="2">2.7.13.3</ecNumber>
    </recommendedName>
</protein>
<sequence length="79" mass="8838">MISFFLFCDNGVGIKDSIKDKIFNLHFSITGGSGIGLYHAKYIVEAMNGSISYSRDANNYNTVFTLKFPIYEQSVSINN</sequence>
<dbReference type="Proteomes" id="UP000319026">
    <property type="component" value="Unassembled WGS sequence"/>
</dbReference>
<dbReference type="RefSeq" id="WP_146333029.1">
    <property type="nucleotide sequence ID" value="NZ_VOHT01000012.1"/>
</dbReference>
<name>A0AB38PL96_BACFG</name>
<dbReference type="InterPro" id="IPR004358">
    <property type="entry name" value="Sig_transdc_His_kin-like_C"/>
</dbReference>
<evidence type="ECO:0000313" key="7">
    <source>
        <dbReference type="Proteomes" id="UP000319026"/>
    </source>
</evidence>
<dbReference type="AlphaFoldDB" id="A0AB38PL96"/>
<gene>
    <name evidence="5" type="ORF">FSA03_21350</name>
    <name evidence="4" type="ORF">FSA06_20675</name>
</gene>
<dbReference type="InterPro" id="IPR005467">
    <property type="entry name" value="His_kinase_dom"/>
</dbReference>
<dbReference type="Pfam" id="PF02518">
    <property type="entry name" value="HATPase_c"/>
    <property type="match status" value="1"/>
</dbReference>